<dbReference type="GO" id="GO:0030915">
    <property type="term" value="C:Smc5-Smc6 complex"/>
    <property type="evidence" value="ECO:0007669"/>
    <property type="project" value="InterPro"/>
</dbReference>
<dbReference type="STRING" id="88036.D8RER4"/>
<accession>D8RER4</accession>
<evidence type="ECO:0000313" key="1">
    <source>
        <dbReference type="EMBL" id="EFJ29709.1"/>
    </source>
</evidence>
<dbReference type="FunCoup" id="D8RER4">
    <property type="interactions" value="426"/>
</dbReference>
<dbReference type="PANTHER" id="PTHR37243:SF2">
    <property type="entry name" value="NEGATIVE REGULATOR OF SYSTEMIC ACQUIRED RESISTANCE SNI1"/>
    <property type="match status" value="1"/>
</dbReference>
<dbReference type="PANTHER" id="PTHR37243">
    <property type="entry name" value="NEGATIVE REGULATOR OF SYSTEMIC ACQUIRED RESISTANCE SNI1"/>
    <property type="match status" value="1"/>
</dbReference>
<sequence length="387" mass="43992">MKRQRRSSSRETVDFGVGYMEDNVLAMLDSQGVKDAESIRDDKLSFLDVVFEEFVMPEKARPSKSIYRAVYSCLRESKSMEVAMASYRLLKDLDEVVISYASEVPYKNVSCITSLNLSSLARDLMVKESPICAFQFPVKTLVFRHFIDQLVKDFEQTRASFDGANMERFCVYKQLEMCGGNSSFDKILLELLHFSLEGVTENNSSLQYFDIIYKSTQALISLLFHLDELKTSLTKDYIDQLVDKLFKNNGEKMPIFLEAIQKPEQKLQFVMECFVKLFSSRRPPIDFSSFEVLLQRFDDRTAQVLLKESQSQLLLAHAFQAILCINPSDGSSIAGLFIAAFEKLQAVPRDFIVHPTAKQALVVAEIFIGCDSAVECSSDSFVVMVSY</sequence>
<dbReference type="HOGENOM" id="CLU_748854_0_0_1"/>
<dbReference type="GO" id="GO:0005634">
    <property type="term" value="C:nucleus"/>
    <property type="evidence" value="ECO:0007669"/>
    <property type="project" value="InterPro"/>
</dbReference>
<proteinExistence type="predicted"/>
<keyword evidence="2" id="KW-1185">Reference proteome</keyword>
<dbReference type="GO" id="GO:0031348">
    <property type="term" value="P:negative regulation of defense response"/>
    <property type="evidence" value="ECO:0007669"/>
    <property type="project" value="InterPro"/>
</dbReference>
<protein>
    <submittedName>
        <fullName evidence="1">Uncharacterized protein</fullName>
    </submittedName>
</protein>
<dbReference type="Proteomes" id="UP000001514">
    <property type="component" value="Unassembled WGS sequence"/>
</dbReference>
<dbReference type="KEGG" id="smo:SELMODRAFT_410437"/>
<dbReference type="EMBL" id="GL377577">
    <property type="protein sequence ID" value="EFJ29709.1"/>
    <property type="molecule type" value="Genomic_DNA"/>
</dbReference>
<dbReference type="InParanoid" id="D8RER4"/>
<dbReference type="GO" id="GO:0045892">
    <property type="term" value="P:negative regulation of DNA-templated transcription"/>
    <property type="evidence" value="ECO:0007669"/>
    <property type="project" value="InterPro"/>
</dbReference>
<reference evidence="1 2" key="1">
    <citation type="journal article" date="2011" name="Science">
        <title>The Selaginella genome identifies genetic changes associated with the evolution of vascular plants.</title>
        <authorList>
            <person name="Banks J.A."/>
            <person name="Nishiyama T."/>
            <person name="Hasebe M."/>
            <person name="Bowman J.L."/>
            <person name="Gribskov M."/>
            <person name="dePamphilis C."/>
            <person name="Albert V.A."/>
            <person name="Aono N."/>
            <person name="Aoyama T."/>
            <person name="Ambrose B.A."/>
            <person name="Ashton N.W."/>
            <person name="Axtell M.J."/>
            <person name="Barker E."/>
            <person name="Barker M.S."/>
            <person name="Bennetzen J.L."/>
            <person name="Bonawitz N.D."/>
            <person name="Chapple C."/>
            <person name="Cheng C."/>
            <person name="Correa L.G."/>
            <person name="Dacre M."/>
            <person name="DeBarry J."/>
            <person name="Dreyer I."/>
            <person name="Elias M."/>
            <person name="Engstrom E.M."/>
            <person name="Estelle M."/>
            <person name="Feng L."/>
            <person name="Finet C."/>
            <person name="Floyd S.K."/>
            <person name="Frommer W.B."/>
            <person name="Fujita T."/>
            <person name="Gramzow L."/>
            <person name="Gutensohn M."/>
            <person name="Harholt J."/>
            <person name="Hattori M."/>
            <person name="Heyl A."/>
            <person name="Hirai T."/>
            <person name="Hiwatashi Y."/>
            <person name="Ishikawa M."/>
            <person name="Iwata M."/>
            <person name="Karol K.G."/>
            <person name="Koehler B."/>
            <person name="Kolukisaoglu U."/>
            <person name="Kubo M."/>
            <person name="Kurata T."/>
            <person name="Lalonde S."/>
            <person name="Li K."/>
            <person name="Li Y."/>
            <person name="Litt A."/>
            <person name="Lyons E."/>
            <person name="Manning G."/>
            <person name="Maruyama T."/>
            <person name="Michael T.P."/>
            <person name="Mikami K."/>
            <person name="Miyazaki S."/>
            <person name="Morinaga S."/>
            <person name="Murata T."/>
            <person name="Mueller-Roeber B."/>
            <person name="Nelson D.R."/>
            <person name="Obara M."/>
            <person name="Oguri Y."/>
            <person name="Olmstead R.G."/>
            <person name="Onodera N."/>
            <person name="Petersen B.L."/>
            <person name="Pils B."/>
            <person name="Prigge M."/>
            <person name="Rensing S.A."/>
            <person name="Riano-Pachon D.M."/>
            <person name="Roberts A.W."/>
            <person name="Sato Y."/>
            <person name="Scheller H.V."/>
            <person name="Schulz B."/>
            <person name="Schulz C."/>
            <person name="Shakirov E.V."/>
            <person name="Shibagaki N."/>
            <person name="Shinohara N."/>
            <person name="Shippen D.E."/>
            <person name="Soerensen I."/>
            <person name="Sotooka R."/>
            <person name="Sugimoto N."/>
            <person name="Sugita M."/>
            <person name="Sumikawa N."/>
            <person name="Tanurdzic M."/>
            <person name="Theissen G."/>
            <person name="Ulvskov P."/>
            <person name="Wakazuki S."/>
            <person name="Weng J.K."/>
            <person name="Willats W.W."/>
            <person name="Wipf D."/>
            <person name="Wolf P.G."/>
            <person name="Yang L."/>
            <person name="Zimmer A.D."/>
            <person name="Zhu Q."/>
            <person name="Mitros T."/>
            <person name="Hellsten U."/>
            <person name="Loque D."/>
            <person name="Otillar R."/>
            <person name="Salamov A."/>
            <person name="Schmutz J."/>
            <person name="Shapiro H."/>
            <person name="Lindquist E."/>
            <person name="Lucas S."/>
            <person name="Rokhsar D."/>
            <person name="Grigoriev I.V."/>
        </authorList>
    </citation>
    <scope>NUCLEOTIDE SEQUENCE [LARGE SCALE GENOMIC DNA]</scope>
</reference>
<dbReference type="AlphaFoldDB" id="D8RER4"/>
<organism evidence="2">
    <name type="scientific">Selaginella moellendorffii</name>
    <name type="common">Spikemoss</name>
    <dbReference type="NCBI Taxonomy" id="88036"/>
    <lineage>
        <taxon>Eukaryota</taxon>
        <taxon>Viridiplantae</taxon>
        <taxon>Streptophyta</taxon>
        <taxon>Embryophyta</taxon>
        <taxon>Tracheophyta</taxon>
        <taxon>Lycopodiopsida</taxon>
        <taxon>Selaginellales</taxon>
        <taxon>Selaginellaceae</taxon>
        <taxon>Selaginella</taxon>
    </lineage>
</organism>
<dbReference type="GO" id="GO:0006974">
    <property type="term" value="P:DNA damage response"/>
    <property type="evidence" value="ECO:0007669"/>
    <property type="project" value="InterPro"/>
</dbReference>
<dbReference type="InterPro" id="IPR034561">
    <property type="entry name" value="SNI1"/>
</dbReference>
<gene>
    <name evidence="1" type="ORF">SELMODRAFT_410437</name>
</gene>
<dbReference type="Gramene" id="EFJ29709">
    <property type="protein sequence ID" value="EFJ29709"/>
    <property type="gene ID" value="SELMODRAFT_410437"/>
</dbReference>
<name>D8RER4_SELML</name>
<evidence type="ECO:0000313" key="2">
    <source>
        <dbReference type="Proteomes" id="UP000001514"/>
    </source>
</evidence>